<dbReference type="Proteomes" id="UP001156903">
    <property type="component" value="Unassembled WGS sequence"/>
</dbReference>
<reference evidence="3" key="1">
    <citation type="journal article" date="2019" name="Int. J. Syst. Evol. Microbiol.">
        <title>The Global Catalogue of Microorganisms (GCM) 10K type strain sequencing project: providing services to taxonomists for standard genome sequencing and annotation.</title>
        <authorList>
            <consortium name="The Broad Institute Genomics Platform"/>
            <consortium name="The Broad Institute Genome Sequencing Center for Infectious Disease"/>
            <person name="Wu L."/>
            <person name="Ma J."/>
        </authorList>
    </citation>
    <scope>NUCLEOTIDE SEQUENCE [LARGE SCALE GENOMIC DNA]</scope>
    <source>
        <strain evidence="3">NBRC 109341</strain>
    </source>
</reference>
<dbReference type="Gene3D" id="3.40.190.10">
    <property type="entry name" value="Periplasmic binding protein-like II"/>
    <property type="match status" value="1"/>
</dbReference>
<keyword evidence="3" id="KW-1185">Reference proteome</keyword>
<accession>A0ABQ6BZR8</accession>
<dbReference type="Pfam" id="PF03401">
    <property type="entry name" value="TctC"/>
    <property type="match status" value="1"/>
</dbReference>
<dbReference type="Gene3D" id="3.40.190.150">
    <property type="entry name" value="Bordetella uptake gene, domain 1"/>
    <property type="match status" value="1"/>
</dbReference>
<sequence>MMNRQQFLATLMALPFAGHQTAAARAPGPMRLVVGYVAGATIDTLARQLAQRLAPELGRSVIVENRHGAGGRIANLAVKAAPADGSTLLLTPSATMAIFPHSHAGTLGYDPLRDLVPIAHLCSFQTGLAVGSAVPVATLAEYCDWVRTDPGRRGFYASAATGSTSHFVGMMLGRAEGLALTHVPYPGTAAAMRALVAGEISALATGMGDLRTLARQGQARVLAINGRERDPVLDGVPTFQELGYDLDSTSWYALFAPAGLAVSLVGQLGRAAVSAITDPAWRRDLIERGLQPTGLGPDAMAALLASDHQRWGQVIRATGFTASG</sequence>
<dbReference type="PIRSF" id="PIRSF017082">
    <property type="entry name" value="YflP"/>
    <property type="match status" value="1"/>
</dbReference>
<dbReference type="SUPFAM" id="SSF53850">
    <property type="entry name" value="Periplasmic binding protein-like II"/>
    <property type="match status" value="1"/>
</dbReference>
<dbReference type="PANTHER" id="PTHR42928">
    <property type="entry name" value="TRICARBOXYLATE-BINDING PROTEIN"/>
    <property type="match status" value="1"/>
</dbReference>
<dbReference type="EMBL" id="BSPB01000002">
    <property type="protein sequence ID" value="GLS12848.1"/>
    <property type="molecule type" value="Genomic_DNA"/>
</dbReference>
<comment type="similarity">
    <text evidence="1">Belongs to the UPF0065 (bug) family.</text>
</comment>
<dbReference type="InterPro" id="IPR005064">
    <property type="entry name" value="BUG"/>
</dbReference>
<organism evidence="2 3">
    <name type="scientific">Hydrogenophaga electricum</name>
    <dbReference type="NCBI Taxonomy" id="1230953"/>
    <lineage>
        <taxon>Bacteria</taxon>
        <taxon>Pseudomonadati</taxon>
        <taxon>Pseudomonadota</taxon>
        <taxon>Betaproteobacteria</taxon>
        <taxon>Burkholderiales</taxon>
        <taxon>Comamonadaceae</taxon>
        <taxon>Hydrogenophaga</taxon>
    </lineage>
</organism>
<name>A0ABQ6BZR8_9BURK</name>
<gene>
    <name evidence="2" type="ORF">GCM10007935_02760</name>
</gene>
<protein>
    <recommendedName>
        <fullName evidence="4">Twin-arginine translocation pathway signal protein</fullName>
    </recommendedName>
</protein>
<proteinExistence type="inferred from homology"/>
<evidence type="ECO:0000256" key="1">
    <source>
        <dbReference type="ARBA" id="ARBA00006987"/>
    </source>
</evidence>
<evidence type="ECO:0008006" key="4">
    <source>
        <dbReference type="Google" id="ProtNLM"/>
    </source>
</evidence>
<dbReference type="PANTHER" id="PTHR42928:SF5">
    <property type="entry name" value="BLR1237 PROTEIN"/>
    <property type="match status" value="1"/>
</dbReference>
<comment type="caution">
    <text evidence="2">The sequence shown here is derived from an EMBL/GenBank/DDBJ whole genome shotgun (WGS) entry which is preliminary data.</text>
</comment>
<evidence type="ECO:0000313" key="2">
    <source>
        <dbReference type="EMBL" id="GLS12848.1"/>
    </source>
</evidence>
<dbReference type="InterPro" id="IPR042100">
    <property type="entry name" value="Bug_dom1"/>
</dbReference>
<evidence type="ECO:0000313" key="3">
    <source>
        <dbReference type="Proteomes" id="UP001156903"/>
    </source>
</evidence>